<dbReference type="AlphaFoldDB" id="A0A0W1B4E0"/>
<dbReference type="Proteomes" id="UP000054709">
    <property type="component" value="Unassembled WGS sequence"/>
</dbReference>
<accession>A0A0W1B4E0</accession>
<dbReference type="OrthoDB" id="9759607at2"/>
<dbReference type="InterPro" id="IPR000160">
    <property type="entry name" value="GGDEF_dom"/>
</dbReference>
<dbReference type="PROSITE" id="PS50887">
    <property type="entry name" value="GGDEF"/>
    <property type="match status" value="1"/>
</dbReference>
<dbReference type="GO" id="GO:0052621">
    <property type="term" value="F:diguanylate cyclase activity"/>
    <property type="evidence" value="ECO:0007669"/>
    <property type="project" value="TreeGrafter"/>
</dbReference>
<organism evidence="3 4">
    <name type="scientific">Paenibacillus etheri</name>
    <dbReference type="NCBI Taxonomy" id="1306852"/>
    <lineage>
        <taxon>Bacteria</taxon>
        <taxon>Bacillati</taxon>
        <taxon>Bacillota</taxon>
        <taxon>Bacilli</taxon>
        <taxon>Bacillales</taxon>
        <taxon>Paenibacillaceae</taxon>
        <taxon>Paenibacillus</taxon>
    </lineage>
</organism>
<feature type="transmembrane region" description="Helical" evidence="1">
    <location>
        <begin position="149"/>
        <end position="166"/>
    </location>
</feature>
<gene>
    <name evidence="3" type="ORF">UQ64_05190</name>
</gene>
<dbReference type="RefSeq" id="WP_060621862.1">
    <property type="nucleotide sequence ID" value="NZ_LCZJ02000013.1"/>
</dbReference>
<feature type="transmembrane region" description="Helical" evidence="1">
    <location>
        <begin position="67"/>
        <end position="90"/>
    </location>
</feature>
<dbReference type="InterPro" id="IPR029787">
    <property type="entry name" value="Nucleotide_cyclase"/>
</dbReference>
<comment type="caution">
    <text evidence="3">The sequence shown here is derived from an EMBL/GenBank/DDBJ whole genome shotgun (WGS) entry which is preliminary data.</text>
</comment>
<evidence type="ECO:0000256" key="1">
    <source>
        <dbReference type="SAM" id="Phobius"/>
    </source>
</evidence>
<proteinExistence type="predicted"/>
<keyword evidence="1" id="KW-0472">Membrane</keyword>
<feature type="transmembrane region" description="Helical" evidence="1">
    <location>
        <begin position="97"/>
        <end position="115"/>
    </location>
</feature>
<evidence type="ECO:0000313" key="4">
    <source>
        <dbReference type="Proteomes" id="UP000054709"/>
    </source>
</evidence>
<dbReference type="NCBIfam" id="TIGR00254">
    <property type="entry name" value="GGDEF"/>
    <property type="match status" value="1"/>
</dbReference>
<keyword evidence="1" id="KW-0812">Transmembrane</keyword>
<dbReference type="InterPro" id="IPR050469">
    <property type="entry name" value="Diguanylate_Cyclase"/>
</dbReference>
<feature type="domain" description="GGDEF" evidence="2">
    <location>
        <begin position="252"/>
        <end position="384"/>
    </location>
</feature>
<evidence type="ECO:0000259" key="2">
    <source>
        <dbReference type="PROSITE" id="PS50887"/>
    </source>
</evidence>
<dbReference type="CDD" id="cd01949">
    <property type="entry name" value="GGDEF"/>
    <property type="match status" value="1"/>
</dbReference>
<dbReference type="Gene3D" id="3.30.70.270">
    <property type="match status" value="1"/>
</dbReference>
<protein>
    <recommendedName>
        <fullName evidence="2">GGDEF domain-containing protein</fullName>
    </recommendedName>
</protein>
<dbReference type="SMART" id="SM00267">
    <property type="entry name" value="GGDEF"/>
    <property type="match status" value="1"/>
</dbReference>
<feature type="transmembrane region" description="Helical" evidence="1">
    <location>
        <begin position="38"/>
        <end position="55"/>
    </location>
</feature>
<dbReference type="SUPFAM" id="SSF55073">
    <property type="entry name" value="Nucleotide cyclase"/>
    <property type="match status" value="1"/>
</dbReference>
<name>A0A0W1B4E0_9BACL</name>
<feature type="transmembrane region" description="Helical" evidence="1">
    <location>
        <begin position="121"/>
        <end position="142"/>
    </location>
</feature>
<keyword evidence="1" id="KW-1133">Transmembrane helix</keyword>
<dbReference type="FunFam" id="3.30.70.270:FF:000001">
    <property type="entry name" value="Diguanylate cyclase domain protein"/>
    <property type="match status" value="1"/>
</dbReference>
<feature type="transmembrane region" description="Helical" evidence="1">
    <location>
        <begin position="6"/>
        <end position="26"/>
    </location>
</feature>
<dbReference type="Pfam" id="PF00990">
    <property type="entry name" value="GGDEF"/>
    <property type="match status" value="1"/>
</dbReference>
<evidence type="ECO:0000313" key="3">
    <source>
        <dbReference type="EMBL" id="KTD88430.1"/>
    </source>
</evidence>
<reference evidence="3 4" key="1">
    <citation type="journal article" date="2015" name="Int. Biodeterior. Biodegradation">
        <title>Physiological and genetic screening methods for the isolation of methyl tert-butyl ether-degrading bacteria for bioremediation purposes.</title>
        <authorList>
            <person name="Guisado I.M."/>
            <person name="Purswani J."/>
            <person name="Gonzalez Lopez J."/>
            <person name="Pozo C."/>
        </authorList>
    </citation>
    <scope>NUCLEOTIDE SEQUENCE [LARGE SCALE GENOMIC DNA]</scope>
    <source>
        <strain evidence="3 4">SH7</strain>
    </source>
</reference>
<dbReference type="InterPro" id="IPR043128">
    <property type="entry name" value="Rev_trsase/Diguanyl_cyclase"/>
</dbReference>
<feature type="transmembrane region" description="Helical" evidence="1">
    <location>
        <begin position="186"/>
        <end position="210"/>
    </location>
</feature>
<keyword evidence="4" id="KW-1185">Reference proteome</keyword>
<sequence>MHLDLQTLLVCLFLWQSFTVLLIVVYRLRYAQEQTYSLFITAKYLQLAVLILLLLKDFINSPLSLPIIVLLALAGGTFESLALLMLLRVFGSKVEKYYFLLFGVSIIVVALMYLLRQEDSSVIAVACMAGALIIAYPAYILCLKVMETSLQIIMGLLYIIVILSLAGRALEPLYSVLEINTQVSQFLYLIVYLGIYLYVFLGTAGIMLLYREDSFAEMERVATYDELTGILNRRSFVLRAQPLIAASAMKKLPYSFILLDVDHFKSINDTYGHNIGDQVLTDLASKIEQQLGHGDLIGRFGGEEFAVLLHKADEKSSDVIAEGMRTAVIGSVIHGVPLHYTISIGVITIESGERFSLNNLYKLCDNALYQAKKKGRNCVVRSYENIKVSSFRH</sequence>
<dbReference type="PANTHER" id="PTHR45138:SF9">
    <property type="entry name" value="DIGUANYLATE CYCLASE DGCM-RELATED"/>
    <property type="match status" value="1"/>
</dbReference>
<dbReference type="EMBL" id="LCZJ02000013">
    <property type="protein sequence ID" value="KTD88430.1"/>
    <property type="molecule type" value="Genomic_DNA"/>
</dbReference>
<dbReference type="PANTHER" id="PTHR45138">
    <property type="entry name" value="REGULATORY COMPONENTS OF SENSORY TRANSDUCTION SYSTEM"/>
    <property type="match status" value="1"/>
</dbReference>